<gene>
    <name evidence="1" type="ORF">METZ01_LOCUS273771</name>
</gene>
<dbReference type="EMBL" id="UINC01079171">
    <property type="protein sequence ID" value="SVC20917.1"/>
    <property type="molecule type" value="Genomic_DNA"/>
</dbReference>
<organism evidence="1">
    <name type="scientific">marine metagenome</name>
    <dbReference type="NCBI Taxonomy" id="408172"/>
    <lineage>
        <taxon>unclassified sequences</taxon>
        <taxon>metagenomes</taxon>
        <taxon>ecological metagenomes</taxon>
    </lineage>
</organism>
<proteinExistence type="predicted"/>
<sequence>MYSEIDTDKLTKAGRFLLDDITLVSYQSADGSNKNAKSISIKSLVQEINLYESLEGPGLSGNIVVGDGQAIVSHLPLTGYERIEFKLYTPGTSRGFDFSSITGHPMYVYKISGRIPLTPRSQIYILHFCSKEMLDNEMTRVNRTMTGSIDQMVTDIFRSDLKSPKNLIVEESKGVHKIIIPRLKPFKAISMLATKAEPMKYNSSGMLLYEDSTGFRFRSLENMLAIAGVARPVVAKFQMKPRNVKGGTGESNVIEEMQTVDGYTIKDQYDTLKNLSNGVYASKMVTHDIFNKTFSENTFDYNINFENVHHTEH</sequence>
<feature type="non-terminal residue" evidence="1">
    <location>
        <position position="313"/>
    </location>
</feature>
<dbReference type="AlphaFoldDB" id="A0A382KD20"/>
<evidence type="ECO:0000313" key="1">
    <source>
        <dbReference type="EMBL" id="SVC20917.1"/>
    </source>
</evidence>
<name>A0A382KD20_9ZZZZ</name>
<protein>
    <submittedName>
        <fullName evidence="1">Uncharacterized protein</fullName>
    </submittedName>
</protein>
<accession>A0A382KD20</accession>
<reference evidence="1" key="1">
    <citation type="submission" date="2018-05" db="EMBL/GenBank/DDBJ databases">
        <authorList>
            <person name="Lanie J.A."/>
            <person name="Ng W.-L."/>
            <person name="Kazmierczak K.M."/>
            <person name="Andrzejewski T.M."/>
            <person name="Davidsen T.M."/>
            <person name="Wayne K.J."/>
            <person name="Tettelin H."/>
            <person name="Glass J.I."/>
            <person name="Rusch D."/>
            <person name="Podicherti R."/>
            <person name="Tsui H.-C.T."/>
            <person name="Winkler M.E."/>
        </authorList>
    </citation>
    <scope>NUCLEOTIDE SEQUENCE</scope>
</reference>